<comment type="caution">
    <text evidence="10">The sequence shown here is derived from an EMBL/GenBank/DDBJ whole genome shotgun (WGS) entry which is preliminary data.</text>
</comment>
<reference evidence="10" key="3">
    <citation type="submission" date="2023-05" db="EMBL/GenBank/DDBJ databases">
        <authorList>
            <person name="Smith C.H."/>
        </authorList>
    </citation>
    <scope>NUCLEOTIDE SEQUENCE</scope>
    <source>
        <strain evidence="10">CHS0354</strain>
        <tissue evidence="10">Mantle</tissue>
    </source>
</reference>
<dbReference type="Pfam" id="PF00171">
    <property type="entry name" value="Aldedh"/>
    <property type="match status" value="1"/>
</dbReference>
<evidence type="ECO:0000256" key="7">
    <source>
        <dbReference type="RuleBase" id="RU366016"/>
    </source>
</evidence>
<evidence type="ECO:0000313" key="11">
    <source>
        <dbReference type="Proteomes" id="UP001195483"/>
    </source>
</evidence>
<comment type="similarity">
    <text evidence="2 7">Belongs to the aldehyde dehydrogenase family.</text>
</comment>
<dbReference type="PANTHER" id="PTHR42862:SF1">
    <property type="entry name" value="DELTA-1-PYRROLINE-5-CARBOXYLATE DEHYDROGENASE 2, ISOFORM A-RELATED"/>
    <property type="match status" value="1"/>
</dbReference>
<evidence type="ECO:0000256" key="2">
    <source>
        <dbReference type="ARBA" id="ARBA00009986"/>
    </source>
</evidence>
<dbReference type="SUPFAM" id="SSF53720">
    <property type="entry name" value="ALDH-like"/>
    <property type="match status" value="1"/>
</dbReference>
<keyword evidence="3 7" id="KW-0560">Oxidoreductase</keyword>
<evidence type="ECO:0000256" key="1">
    <source>
        <dbReference type="ARBA" id="ARBA00004786"/>
    </source>
</evidence>
<dbReference type="InterPro" id="IPR016163">
    <property type="entry name" value="Ald_DH_C"/>
</dbReference>
<dbReference type="PROSITE" id="PS00070">
    <property type="entry name" value="ALDEHYDE_DEHYDR_CYS"/>
    <property type="match status" value="1"/>
</dbReference>
<proteinExistence type="inferred from homology"/>
<dbReference type="InterPro" id="IPR005931">
    <property type="entry name" value="P5CDH/ALDH4A1"/>
</dbReference>
<name>A0AAE0SUI3_9BIVA</name>
<dbReference type="GO" id="GO:0003842">
    <property type="term" value="F:L-glutamate gamma-semialdehyde dehydrogenase activity"/>
    <property type="evidence" value="ECO:0007669"/>
    <property type="project" value="UniProtKB-UniRule"/>
</dbReference>
<keyword evidence="5 7" id="KW-0642">Proline metabolism</keyword>
<evidence type="ECO:0000256" key="6">
    <source>
        <dbReference type="ARBA" id="ARBA00048142"/>
    </source>
</evidence>
<dbReference type="InterPro" id="IPR016160">
    <property type="entry name" value="Ald_DH_CS_CYS"/>
</dbReference>
<protein>
    <recommendedName>
        <fullName evidence="7 8">Multifunctional fusion protein</fullName>
    </recommendedName>
    <domain>
        <recommendedName>
            <fullName evidence="8">Delta-1-pyrroline-5-carboxylate dehydrogenase</fullName>
            <shortName evidence="8">P5C dehydrogenase</shortName>
        </recommendedName>
        <alternativeName>
            <fullName evidence="7">L-glutamate gamma-semialdehyde dehydrogenase</fullName>
        </alternativeName>
    </domain>
    <domain>
        <recommendedName>
            <fullName evidence="7">L-glutamate gamma-semialdehyde dehydrogenase</fullName>
            <ecNumber evidence="7">1.2.1.88</ecNumber>
        </recommendedName>
    </domain>
</protein>
<sequence>MFLTRTVYFLTNKSCISSLRAFVTQTTYDVQTFKAKNEPVLSYAPGSSERNMLEVTLEKYKGQTADIPIVIGNEEIQTSDVQYQLCPFNHCWKVAKFYYADKHLIQTAIDNCLGVRKEWEMKPQEDRSQIFLRAADLMANKYRMDLLATAMIGQGKNIIQAEIDAACEMVDFLRFNVQFAREITSYHPISPSESEKNQLVYRGMEGFWAAISPFNFTAIGGNLCTAPALMGNVSIWKPANAAILSNYTVYKILREAGLPPGVINFIPADGPVFGDVITNSPDLAGINFTGSVKTFHNLYREVGEKVHIYKGYPRLIGECGGKNMHFVHPSADAESVAVGSIKSAFEYSGQKCSALSRMYVPESLWSDVKQKMVNIVSKMKIGSALDGDSYITGVIDKASFDRIKAYIVHAKTSPHLKVITGGICDDSKGYFVHPTILQTTDPDEKIMQEEIFGPVVAVYVYPDDKWKDTAVKASTTSPFALTAAIFSQDEQAIEDLRKIFRDVAGNLYLNDKSTGSIVGQQPFGGARLSGTNDKAGGPFYLMRFVSPQCVKRTRKPITEWKYPHMASK</sequence>
<dbReference type="EMBL" id="JAEAOA010000432">
    <property type="protein sequence ID" value="KAK3597803.1"/>
    <property type="molecule type" value="Genomic_DNA"/>
</dbReference>
<reference evidence="10" key="2">
    <citation type="journal article" date="2021" name="Genome Biol. Evol.">
        <title>Developing a high-quality reference genome for a parasitic bivalve with doubly uniparental inheritance (Bivalvia: Unionida).</title>
        <authorList>
            <person name="Smith C.H."/>
        </authorList>
    </citation>
    <scope>NUCLEOTIDE SEQUENCE</scope>
    <source>
        <strain evidence="10">CHS0354</strain>
        <tissue evidence="10">Mantle</tissue>
    </source>
</reference>
<dbReference type="NCBIfam" id="TIGR01236">
    <property type="entry name" value="D1pyr5carbox1"/>
    <property type="match status" value="1"/>
</dbReference>
<comment type="pathway">
    <text evidence="1 7">Amino-acid degradation; L-proline degradation into L-glutamate; L-glutamate from L-proline: step 2/2.</text>
</comment>
<dbReference type="InterPro" id="IPR016162">
    <property type="entry name" value="Ald_DH_N"/>
</dbReference>
<evidence type="ECO:0000313" key="10">
    <source>
        <dbReference type="EMBL" id="KAK3597803.1"/>
    </source>
</evidence>
<dbReference type="EC" id="1.2.1.88" evidence="7"/>
<dbReference type="Gene3D" id="3.40.605.10">
    <property type="entry name" value="Aldehyde Dehydrogenase, Chain A, domain 1"/>
    <property type="match status" value="1"/>
</dbReference>
<reference evidence="10" key="1">
    <citation type="journal article" date="2021" name="Genome Biol. Evol.">
        <title>A High-Quality Reference Genome for a Parasitic Bivalve with Doubly Uniparental Inheritance (Bivalvia: Unionida).</title>
        <authorList>
            <person name="Smith C.H."/>
        </authorList>
    </citation>
    <scope>NUCLEOTIDE SEQUENCE</scope>
    <source>
        <strain evidence="10">CHS0354</strain>
    </source>
</reference>
<gene>
    <name evidence="10" type="ORF">CHS0354_006173</name>
</gene>
<dbReference type="Gene3D" id="3.40.309.10">
    <property type="entry name" value="Aldehyde Dehydrogenase, Chain A, domain 2"/>
    <property type="match status" value="1"/>
</dbReference>
<evidence type="ECO:0000259" key="9">
    <source>
        <dbReference type="Pfam" id="PF00171"/>
    </source>
</evidence>
<dbReference type="FunFam" id="3.40.605.10:FF:000006">
    <property type="entry name" value="1-pyrroline-5-carboxylate dehydrogenase"/>
    <property type="match status" value="1"/>
</dbReference>
<evidence type="ECO:0000256" key="3">
    <source>
        <dbReference type="ARBA" id="ARBA00023002"/>
    </source>
</evidence>
<evidence type="ECO:0000256" key="4">
    <source>
        <dbReference type="ARBA" id="ARBA00023027"/>
    </source>
</evidence>
<dbReference type="GO" id="GO:0010133">
    <property type="term" value="P:L-proline catabolic process to L-glutamate"/>
    <property type="evidence" value="ECO:0007669"/>
    <property type="project" value="UniProtKB-UniRule"/>
</dbReference>
<dbReference type="InterPro" id="IPR015590">
    <property type="entry name" value="Aldehyde_DH_dom"/>
</dbReference>
<dbReference type="AlphaFoldDB" id="A0AAE0SUI3"/>
<dbReference type="PANTHER" id="PTHR42862">
    <property type="entry name" value="DELTA-1-PYRROLINE-5-CARBOXYLATE DEHYDROGENASE 1, ISOFORM A-RELATED"/>
    <property type="match status" value="1"/>
</dbReference>
<dbReference type="GO" id="GO:0005759">
    <property type="term" value="C:mitochondrial matrix"/>
    <property type="evidence" value="ECO:0007669"/>
    <property type="project" value="TreeGrafter"/>
</dbReference>
<evidence type="ECO:0000256" key="8">
    <source>
        <dbReference type="RuleBase" id="RU366030"/>
    </source>
</evidence>
<dbReference type="InterPro" id="IPR050485">
    <property type="entry name" value="Proline_metab_enzyme"/>
</dbReference>
<dbReference type="InterPro" id="IPR016161">
    <property type="entry name" value="Ald_DH/histidinol_DH"/>
</dbReference>
<dbReference type="Proteomes" id="UP001195483">
    <property type="component" value="Unassembled WGS sequence"/>
</dbReference>
<comment type="catalytic activity">
    <reaction evidence="6 7">
        <text>L-glutamate 5-semialdehyde + NAD(+) + H2O = L-glutamate + NADH + 2 H(+)</text>
        <dbReference type="Rhea" id="RHEA:30235"/>
        <dbReference type="ChEBI" id="CHEBI:15377"/>
        <dbReference type="ChEBI" id="CHEBI:15378"/>
        <dbReference type="ChEBI" id="CHEBI:29985"/>
        <dbReference type="ChEBI" id="CHEBI:57540"/>
        <dbReference type="ChEBI" id="CHEBI:57945"/>
        <dbReference type="ChEBI" id="CHEBI:58066"/>
        <dbReference type="EC" id="1.2.1.88"/>
    </reaction>
</comment>
<keyword evidence="11" id="KW-1185">Reference proteome</keyword>
<accession>A0AAE0SUI3</accession>
<dbReference type="FunFam" id="3.40.309.10:FF:000005">
    <property type="entry name" value="1-pyrroline-5-carboxylate dehydrogenase 1"/>
    <property type="match status" value="1"/>
</dbReference>
<keyword evidence="4 7" id="KW-0520">NAD</keyword>
<dbReference type="CDD" id="cd07123">
    <property type="entry name" value="ALDH_F4-17_P5CDH"/>
    <property type="match status" value="1"/>
</dbReference>
<organism evidence="10 11">
    <name type="scientific">Potamilus streckersoni</name>
    <dbReference type="NCBI Taxonomy" id="2493646"/>
    <lineage>
        <taxon>Eukaryota</taxon>
        <taxon>Metazoa</taxon>
        <taxon>Spiralia</taxon>
        <taxon>Lophotrochozoa</taxon>
        <taxon>Mollusca</taxon>
        <taxon>Bivalvia</taxon>
        <taxon>Autobranchia</taxon>
        <taxon>Heteroconchia</taxon>
        <taxon>Palaeoheterodonta</taxon>
        <taxon>Unionida</taxon>
        <taxon>Unionoidea</taxon>
        <taxon>Unionidae</taxon>
        <taxon>Ambleminae</taxon>
        <taxon>Lampsilini</taxon>
        <taxon>Potamilus</taxon>
    </lineage>
</organism>
<evidence type="ECO:0000256" key="5">
    <source>
        <dbReference type="ARBA" id="ARBA00023062"/>
    </source>
</evidence>
<feature type="domain" description="Aldehyde dehydrogenase" evidence="9">
    <location>
        <begin position="92"/>
        <end position="547"/>
    </location>
</feature>